<accession>A0A915DPT1</accession>
<sequence>MQLWGRIVRSGGGLCVRCQTVGVGAATDEFQDELLRTELTRLASNGLDWPHARSQCVLAYFKLSVVYQLDYDTEFCSVRNPNNIWSLIQRVQNSLVTEQEDQSEAMRQALQSKIWKQWKFRRR</sequence>
<proteinExistence type="predicted"/>
<reference evidence="2" key="1">
    <citation type="submission" date="2022-11" db="UniProtKB">
        <authorList>
            <consortium name="WormBaseParasite"/>
        </authorList>
    </citation>
    <scope>IDENTIFICATION</scope>
</reference>
<dbReference type="AlphaFoldDB" id="A0A915DPT1"/>
<keyword evidence="1" id="KW-1185">Reference proteome</keyword>
<evidence type="ECO:0000313" key="2">
    <source>
        <dbReference type="WBParaSite" id="jg22241"/>
    </source>
</evidence>
<dbReference type="Proteomes" id="UP000887574">
    <property type="component" value="Unplaced"/>
</dbReference>
<organism evidence="1 2">
    <name type="scientific">Ditylenchus dipsaci</name>
    <dbReference type="NCBI Taxonomy" id="166011"/>
    <lineage>
        <taxon>Eukaryota</taxon>
        <taxon>Metazoa</taxon>
        <taxon>Ecdysozoa</taxon>
        <taxon>Nematoda</taxon>
        <taxon>Chromadorea</taxon>
        <taxon>Rhabditida</taxon>
        <taxon>Tylenchina</taxon>
        <taxon>Tylenchomorpha</taxon>
        <taxon>Sphaerularioidea</taxon>
        <taxon>Anguinidae</taxon>
        <taxon>Anguininae</taxon>
        <taxon>Ditylenchus</taxon>
    </lineage>
</organism>
<name>A0A915DPT1_9BILA</name>
<dbReference type="WBParaSite" id="jg22241">
    <property type="protein sequence ID" value="jg22241"/>
    <property type="gene ID" value="jg22241"/>
</dbReference>
<evidence type="ECO:0000313" key="1">
    <source>
        <dbReference type="Proteomes" id="UP000887574"/>
    </source>
</evidence>
<protein>
    <submittedName>
        <fullName evidence="2">Uncharacterized protein</fullName>
    </submittedName>
</protein>